<dbReference type="RefSeq" id="WP_284291712.1">
    <property type="nucleotide sequence ID" value="NZ_BSUK01000001.1"/>
</dbReference>
<evidence type="ECO:0008006" key="3">
    <source>
        <dbReference type="Google" id="ProtNLM"/>
    </source>
</evidence>
<evidence type="ECO:0000313" key="1">
    <source>
        <dbReference type="EMBL" id="GMA22599.1"/>
    </source>
</evidence>
<evidence type="ECO:0000313" key="2">
    <source>
        <dbReference type="Proteomes" id="UP001157091"/>
    </source>
</evidence>
<comment type="caution">
    <text evidence="1">The sequence shown here is derived from an EMBL/GenBank/DDBJ whole genome shotgun (WGS) entry which is preliminary data.</text>
</comment>
<sequence length="140" mass="13664">MNLVVRSALVGVAAGSRSTLGLAQPFLTARRRGLRVLGLLAVGAELVGDKLPTAPSRLDPPGPASRAGAGAVGAVTLARRSGARSVPALAAAAALGAGASTAGTFGGAAWRRLAAERGWPDLPAALGEDAAAVALALLAR</sequence>
<dbReference type="EMBL" id="BSUK01000001">
    <property type="protein sequence ID" value="GMA22599.1"/>
    <property type="molecule type" value="Genomic_DNA"/>
</dbReference>
<protein>
    <recommendedName>
        <fullName evidence="3">DUF4126 domain-containing protein</fullName>
    </recommendedName>
</protein>
<reference evidence="2" key="1">
    <citation type="journal article" date="2019" name="Int. J. Syst. Evol. Microbiol.">
        <title>The Global Catalogue of Microorganisms (GCM) 10K type strain sequencing project: providing services to taxonomists for standard genome sequencing and annotation.</title>
        <authorList>
            <consortium name="The Broad Institute Genomics Platform"/>
            <consortium name="The Broad Institute Genome Sequencing Center for Infectious Disease"/>
            <person name="Wu L."/>
            <person name="Ma J."/>
        </authorList>
    </citation>
    <scope>NUCLEOTIDE SEQUENCE [LARGE SCALE GENOMIC DNA]</scope>
    <source>
        <strain evidence="2">NBRC 106348</strain>
    </source>
</reference>
<keyword evidence="2" id="KW-1185">Reference proteome</keyword>
<name>A0ABQ6HVR0_9MICO</name>
<dbReference type="Proteomes" id="UP001157091">
    <property type="component" value="Unassembled WGS sequence"/>
</dbReference>
<gene>
    <name evidence="1" type="ORF">GCM10025864_03580</name>
</gene>
<proteinExistence type="predicted"/>
<organism evidence="1 2">
    <name type="scientific">Luteimicrobium album</name>
    <dbReference type="NCBI Taxonomy" id="1054550"/>
    <lineage>
        <taxon>Bacteria</taxon>
        <taxon>Bacillati</taxon>
        <taxon>Actinomycetota</taxon>
        <taxon>Actinomycetes</taxon>
        <taxon>Micrococcales</taxon>
        <taxon>Luteimicrobium</taxon>
    </lineage>
</organism>
<accession>A0ABQ6HVR0</accession>